<sequence>MDPLLYNIYDNVMSWFFYFFGITFPIYALIGVIGIKGFLTITRYEKGDSFLYRLNPVTKIAMGLVVMTIAAIMIWWVGAILTVIGLGIYLTLKDGKRKFFLGLFLTISSIIGSAWGIATYTPYSILHYAFGNFNPVVVWVWPSYFSVMGYQHFLTLQGMEYGFQVAMRTTPIFLYSLILVMTTTPSQIVRALTKIKLPIEVIFSMVVAMRSLPRIFEAIDTSVKMQFLKGRGYGASKWKMPIYMLVGVFYAIVPTLIYLLRGAKYTQMSADTRAFRAYKDRSYLYDIKFSREDYIMLALFAIGIVLAIVATTMGYGRAVPYVGY</sequence>
<evidence type="ECO:0000256" key="5">
    <source>
        <dbReference type="SAM" id="Phobius"/>
    </source>
</evidence>
<evidence type="ECO:0000313" key="7">
    <source>
        <dbReference type="Proteomes" id="UP000325030"/>
    </source>
</evidence>
<dbReference type="InterPro" id="IPR003339">
    <property type="entry name" value="ABC/ECF_trnsptr_transmembrane"/>
</dbReference>
<evidence type="ECO:0000256" key="4">
    <source>
        <dbReference type="ARBA" id="ARBA00023136"/>
    </source>
</evidence>
<keyword evidence="4 5" id="KW-0472">Membrane</keyword>
<feature type="transmembrane region" description="Helical" evidence="5">
    <location>
        <begin position="242"/>
        <end position="260"/>
    </location>
</feature>
<gene>
    <name evidence="6" type="ORF">IC007_2263</name>
</gene>
<dbReference type="RefSeq" id="WP_232515995.1">
    <property type="nucleotide sequence ID" value="NZ_AP018930.1"/>
</dbReference>
<evidence type="ECO:0000256" key="3">
    <source>
        <dbReference type="ARBA" id="ARBA00022989"/>
    </source>
</evidence>
<feature type="transmembrane region" description="Helical" evidence="5">
    <location>
        <begin position="99"/>
        <end position="118"/>
    </location>
</feature>
<dbReference type="Pfam" id="PF02361">
    <property type="entry name" value="CbiQ"/>
    <property type="match status" value="1"/>
</dbReference>
<feature type="transmembrane region" description="Helical" evidence="5">
    <location>
        <begin position="15"/>
        <end position="39"/>
    </location>
</feature>
<keyword evidence="2 5" id="KW-0812">Transmembrane</keyword>
<keyword evidence="3 5" id="KW-1133">Transmembrane helix</keyword>
<dbReference type="PANTHER" id="PTHR33514">
    <property type="entry name" value="PROTEIN ABCI12, CHLOROPLASTIC"/>
    <property type="match status" value="1"/>
</dbReference>
<dbReference type="CDD" id="cd16914">
    <property type="entry name" value="EcfT"/>
    <property type="match status" value="1"/>
</dbReference>
<dbReference type="EMBL" id="AP018930">
    <property type="protein sequence ID" value="BBG27709.1"/>
    <property type="molecule type" value="Genomic_DNA"/>
</dbReference>
<dbReference type="GeneID" id="41718575"/>
<comment type="subcellular location">
    <subcellularLocation>
        <location evidence="1">Membrane</location>
        <topology evidence="1">Multi-pass membrane protein</topology>
    </subcellularLocation>
</comment>
<organism evidence="6 7">
    <name type="scientific">Sulfuracidifex tepidarius</name>
    <dbReference type="NCBI Taxonomy" id="1294262"/>
    <lineage>
        <taxon>Archaea</taxon>
        <taxon>Thermoproteota</taxon>
        <taxon>Thermoprotei</taxon>
        <taxon>Sulfolobales</taxon>
        <taxon>Sulfolobaceae</taxon>
        <taxon>Sulfuracidifex</taxon>
    </lineage>
</organism>
<proteinExistence type="predicted"/>
<feature type="transmembrane region" description="Helical" evidence="5">
    <location>
        <begin position="60"/>
        <end position="87"/>
    </location>
</feature>
<accession>A0A510E5E4</accession>
<dbReference type="PANTHER" id="PTHR33514:SF13">
    <property type="entry name" value="PROTEIN ABCI12, CHLOROPLASTIC"/>
    <property type="match status" value="1"/>
</dbReference>
<name>A0A510E5E4_9CREN</name>
<feature type="transmembrane region" description="Helical" evidence="5">
    <location>
        <begin position="165"/>
        <end position="185"/>
    </location>
</feature>
<dbReference type="Proteomes" id="UP000325030">
    <property type="component" value="Chromosome"/>
</dbReference>
<dbReference type="AlphaFoldDB" id="A0A510E5E4"/>
<protein>
    <submittedName>
        <fullName evidence="6">Energy-coupling factor transporter transmembrane protein EcfT</fullName>
    </submittedName>
</protein>
<dbReference type="GO" id="GO:0005886">
    <property type="term" value="C:plasma membrane"/>
    <property type="evidence" value="ECO:0007669"/>
    <property type="project" value="UniProtKB-ARBA"/>
</dbReference>
<reference evidence="7" key="1">
    <citation type="submission" date="2018-09" db="EMBL/GenBank/DDBJ databases">
        <title>Complete Genome Sequencing of Sulfolobus sp. JCM 16834.</title>
        <authorList>
            <person name="Kato S."/>
            <person name="Itoh T."/>
            <person name="Ohkuma M."/>
        </authorList>
    </citation>
    <scope>NUCLEOTIDE SEQUENCE [LARGE SCALE GENOMIC DNA]</scope>
    <source>
        <strain evidence="7">IC-007</strain>
    </source>
</reference>
<feature type="transmembrane region" description="Helical" evidence="5">
    <location>
        <begin position="294"/>
        <end position="315"/>
    </location>
</feature>
<evidence type="ECO:0000313" key="6">
    <source>
        <dbReference type="EMBL" id="BBG27709.1"/>
    </source>
</evidence>
<evidence type="ECO:0000256" key="2">
    <source>
        <dbReference type="ARBA" id="ARBA00022692"/>
    </source>
</evidence>
<evidence type="ECO:0000256" key="1">
    <source>
        <dbReference type="ARBA" id="ARBA00004141"/>
    </source>
</evidence>